<evidence type="ECO:0000313" key="2">
    <source>
        <dbReference type="Proteomes" id="UP001153365"/>
    </source>
</evidence>
<organism evidence="1 2">
    <name type="scientific">Phakopsora pachyrhizi</name>
    <name type="common">Asian soybean rust disease fungus</name>
    <dbReference type="NCBI Taxonomy" id="170000"/>
    <lineage>
        <taxon>Eukaryota</taxon>
        <taxon>Fungi</taxon>
        <taxon>Dikarya</taxon>
        <taxon>Basidiomycota</taxon>
        <taxon>Pucciniomycotina</taxon>
        <taxon>Pucciniomycetes</taxon>
        <taxon>Pucciniales</taxon>
        <taxon>Phakopsoraceae</taxon>
        <taxon>Phakopsora</taxon>
    </lineage>
</organism>
<dbReference type="AlphaFoldDB" id="A0AAV0BE74"/>
<keyword evidence="2" id="KW-1185">Reference proteome</keyword>
<proteinExistence type="predicted"/>
<comment type="caution">
    <text evidence="1">The sequence shown here is derived from an EMBL/GenBank/DDBJ whole genome shotgun (WGS) entry which is preliminary data.</text>
</comment>
<dbReference type="EMBL" id="CALTRL010005410">
    <property type="protein sequence ID" value="CAH7684475.1"/>
    <property type="molecule type" value="Genomic_DNA"/>
</dbReference>
<protein>
    <submittedName>
        <fullName evidence="1">Uncharacterized protein</fullName>
    </submittedName>
</protein>
<accession>A0AAV0BE74</accession>
<name>A0AAV0BE74_PHAPC</name>
<gene>
    <name evidence="1" type="ORF">PPACK8108_LOCUS18641</name>
</gene>
<reference evidence="1" key="1">
    <citation type="submission" date="2022-06" db="EMBL/GenBank/DDBJ databases">
        <authorList>
            <consortium name="SYNGENTA / RWTH Aachen University"/>
        </authorList>
    </citation>
    <scope>NUCLEOTIDE SEQUENCE</scope>
</reference>
<dbReference type="Proteomes" id="UP001153365">
    <property type="component" value="Unassembled WGS sequence"/>
</dbReference>
<evidence type="ECO:0000313" key="1">
    <source>
        <dbReference type="EMBL" id="CAH7684475.1"/>
    </source>
</evidence>
<sequence length="61" mass="6912">MFPDFSYLFDQPIPAEILVVEDLNKMGKSSRMMMEITSWKNKADTYKNEVKSSAVGLQGHG</sequence>